<dbReference type="AlphaFoldDB" id="A0A381IMH4"/>
<gene>
    <name evidence="5" type="primary">lptB_7</name>
    <name evidence="5" type="ORF">NCTC10684_05525</name>
</gene>
<dbReference type="OrthoDB" id="9779872at2"/>
<proteinExistence type="predicted"/>
<name>A0A381IMH4_AMIAI</name>
<dbReference type="FunFam" id="3.40.50.300:FF:000421">
    <property type="entry name" value="Branched-chain amino acid ABC transporter ATP-binding protein"/>
    <property type="match status" value="1"/>
</dbReference>
<dbReference type="GO" id="GO:0016887">
    <property type="term" value="F:ATP hydrolysis activity"/>
    <property type="evidence" value="ECO:0007669"/>
    <property type="project" value="InterPro"/>
</dbReference>
<dbReference type="InterPro" id="IPR003439">
    <property type="entry name" value="ABC_transporter-like_ATP-bd"/>
</dbReference>
<dbReference type="InterPro" id="IPR027417">
    <property type="entry name" value="P-loop_NTPase"/>
</dbReference>
<dbReference type="Pfam" id="PF00005">
    <property type="entry name" value="ABC_tran"/>
    <property type="match status" value="1"/>
</dbReference>
<dbReference type="CDD" id="cd03219">
    <property type="entry name" value="ABC_Mj1267_LivG_branched"/>
    <property type="match status" value="1"/>
</dbReference>
<reference evidence="5 6" key="1">
    <citation type="submission" date="2018-06" db="EMBL/GenBank/DDBJ databases">
        <authorList>
            <consortium name="Pathogen Informatics"/>
            <person name="Doyle S."/>
        </authorList>
    </citation>
    <scope>NUCLEOTIDE SEQUENCE [LARGE SCALE GENOMIC DNA]</scope>
    <source>
        <strain evidence="5 6">NCTC10684</strain>
    </source>
</reference>
<dbReference type="EMBL" id="UFSM01000004">
    <property type="protein sequence ID" value="SUY29293.1"/>
    <property type="molecule type" value="Genomic_DNA"/>
</dbReference>
<keyword evidence="1" id="KW-0813">Transport</keyword>
<evidence type="ECO:0000256" key="1">
    <source>
        <dbReference type="ARBA" id="ARBA00022448"/>
    </source>
</evidence>
<dbReference type="SMART" id="SM00382">
    <property type="entry name" value="AAA"/>
    <property type="match status" value="1"/>
</dbReference>
<dbReference type="GO" id="GO:0005524">
    <property type="term" value="F:ATP binding"/>
    <property type="evidence" value="ECO:0007669"/>
    <property type="project" value="UniProtKB-KW"/>
</dbReference>
<keyword evidence="5" id="KW-0378">Hydrolase</keyword>
<feature type="domain" description="ABC transporter" evidence="4">
    <location>
        <begin position="2"/>
        <end position="249"/>
    </location>
</feature>
<evidence type="ECO:0000313" key="6">
    <source>
        <dbReference type="Proteomes" id="UP000254701"/>
    </source>
</evidence>
<dbReference type="RefSeq" id="WP_115734539.1">
    <property type="nucleotide sequence ID" value="NZ_BAAAVY010000014.1"/>
</dbReference>
<keyword evidence="2" id="KW-0547">Nucleotide-binding</keyword>
<dbReference type="Proteomes" id="UP000254701">
    <property type="component" value="Unassembled WGS sequence"/>
</dbReference>
<dbReference type="GO" id="GO:0005304">
    <property type="term" value="F:L-valine transmembrane transporter activity"/>
    <property type="evidence" value="ECO:0007669"/>
    <property type="project" value="TreeGrafter"/>
</dbReference>
<dbReference type="GO" id="GO:0015188">
    <property type="term" value="F:L-isoleucine transmembrane transporter activity"/>
    <property type="evidence" value="ECO:0007669"/>
    <property type="project" value="TreeGrafter"/>
</dbReference>
<dbReference type="PROSITE" id="PS50893">
    <property type="entry name" value="ABC_TRANSPORTER_2"/>
    <property type="match status" value="1"/>
</dbReference>
<dbReference type="Pfam" id="PF12399">
    <property type="entry name" value="BCA_ABC_TP_C"/>
    <property type="match status" value="1"/>
</dbReference>
<dbReference type="InterPro" id="IPR051120">
    <property type="entry name" value="ABC_AA/LPS_Transport"/>
</dbReference>
<evidence type="ECO:0000313" key="5">
    <source>
        <dbReference type="EMBL" id="SUY29293.1"/>
    </source>
</evidence>
<dbReference type="EC" id="3.6.3.-" evidence="5"/>
<dbReference type="GO" id="GO:0005886">
    <property type="term" value="C:plasma membrane"/>
    <property type="evidence" value="ECO:0007669"/>
    <property type="project" value="TreeGrafter"/>
</dbReference>
<dbReference type="InterPro" id="IPR003593">
    <property type="entry name" value="AAA+_ATPase"/>
</dbReference>
<evidence type="ECO:0000256" key="2">
    <source>
        <dbReference type="ARBA" id="ARBA00022741"/>
    </source>
</evidence>
<evidence type="ECO:0000259" key="4">
    <source>
        <dbReference type="PROSITE" id="PS50893"/>
    </source>
</evidence>
<dbReference type="GO" id="GO:0042941">
    <property type="term" value="P:D-alanine transmembrane transport"/>
    <property type="evidence" value="ECO:0007669"/>
    <property type="project" value="TreeGrafter"/>
</dbReference>
<sequence>MLEVRGLTKIFGGLTAVNDLNFTLDAGEILSIIGPNGAGKSTCFKLIASFLTPTSGTVRFNGKDITGIGPHAVARHGIVRTFQENTSFQDMTVRETVLLGYHKDCKASLAGMIFRTPRARKDEREAGEYADHVLDLLGMAHLANTVSAALPHGMLRNLGIAVALAAKPKLILLDEPFAGLNSDETKRGVELIRKIRDEGVTPILVEHDMAAVMSVSERIVVVSFGSKIAEGTPAEIQQNEKVIEAYLGAEDTEIGL</sequence>
<dbReference type="Gene3D" id="3.40.50.300">
    <property type="entry name" value="P-loop containing nucleotide triphosphate hydrolases"/>
    <property type="match status" value="1"/>
</dbReference>
<dbReference type="GO" id="GO:1903805">
    <property type="term" value="P:L-valine import across plasma membrane"/>
    <property type="evidence" value="ECO:0007669"/>
    <property type="project" value="TreeGrafter"/>
</dbReference>
<dbReference type="GO" id="GO:1903806">
    <property type="term" value="P:L-isoleucine import across plasma membrane"/>
    <property type="evidence" value="ECO:0007669"/>
    <property type="project" value="TreeGrafter"/>
</dbReference>
<dbReference type="SUPFAM" id="SSF52540">
    <property type="entry name" value="P-loop containing nucleoside triphosphate hydrolases"/>
    <property type="match status" value="1"/>
</dbReference>
<accession>A0A381IMH4</accession>
<protein>
    <submittedName>
        <fullName evidence="5">Lipopolysaccharide export system ATP-binding protein LptB</fullName>
        <ecNumber evidence="5">3.6.3.-</ecNumber>
    </submittedName>
</protein>
<dbReference type="InterPro" id="IPR032823">
    <property type="entry name" value="BCA_ABC_TP_C"/>
</dbReference>
<dbReference type="GO" id="GO:0015192">
    <property type="term" value="F:L-phenylalanine transmembrane transporter activity"/>
    <property type="evidence" value="ECO:0007669"/>
    <property type="project" value="TreeGrafter"/>
</dbReference>
<organism evidence="5 6">
    <name type="scientific">Aminobacter aminovorans</name>
    <name type="common">Chelatobacter heintzii</name>
    <dbReference type="NCBI Taxonomy" id="83263"/>
    <lineage>
        <taxon>Bacteria</taxon>
        <taxon>Pseudomonadati</taxon>
        <taxon>Pseudomonadota</taxon>
        <taxon>Alphaproteobacteria</taxon>
        <taxon>Hyphomicrobiales</taxon>
        <taxon>Phyllobacteriaceae</taxon>
        <taxon>Aminobacter</taxon>
    </lineage>
</organism>
<dbReference type="PANTHER" id="PTHR45772">
    <property type="entry name" value="CONSERVED COMPONENT OF ABC TRANSPORTER FOR NATURAL AMINO ACIDS-RELATED"/>
    <property type="match status" value="1"/>
</dbReference>
<keyword evidence="3 5" id="KW-0067">ATP-binding</keyword>
<dbReference type="GO" id="GO:0015808">
    <property type="term" value="P:L-alanine transport"/>
    <property type="evidence" value="ECO:0007669"/>
    <property type="project" value="TreeGrafter"/>
</dbReference>
<evidence type="ECO:0000256" key="3">
    <source>
        <dbReference type="ARBA" id="ARBA00022840"/>
    </source>
</evidence>
<dbReference type="PANTHER" id="PTHR45772:SF7">
    <property type="entry name" value="AMINO ACID ABC TRANSPORTER ATP-BINDING PROTEIN"/>
    <property type="match status" value="1"/>
</dbReference>